<organism evidence="3 4">
    <name type="scientific">Branchiostoma belcheri</name>
    <name type="common">Amphioxus</name>
    <dbReference type="NCBI Taxonomy" id="7741"/>
    <lineage>
        <taxon>Eukaryota</taxon>
        <taxon>Metazoa</taxon>
        <taxon>Chordata</taxon>
        <taxon>Cephalochordata</taxon>
        <taxon>Leptocardii</taxon>
        <taxon>Amphioxiformes</taxon>
        <taxon>Branchiostomatidae</taxon>
        <taxon>Branchiostoma</taxon>
    </lineage>
</organism>
<dbReference type="InterPro" id="IPR050333">
    <property type="entry name" value="SLRP"/>
</dbReference>
<dbReference type="PANTHER" id="PTHR45712:SF22">
    <property type="entry name" value="INSULIN-LIKE GROWTH FACTOR-BINDING PROTEIN COMPLEX ACID LABILE SUBUNIT"/>
    <property type="match status" value="1"/>
</dbReference>
<dbReference type="Proteomes" id="UP000515135">
    <property type="component" value="Unplaced"/>
</dbReference>
<dbReference type="RefSeq" id="XP_019623746.1">
    <property type="nucleotide sequence ID" value="XM_019768187.1"/>
</dbReference>
<reference evidence="4" key="1">
    <citation type="submission" date="2025-08" db="UniProtKB">
        <authorList>
            <consortium name="RefSeq"/>
        </authorList>
    </citation>
    <scope>IDENTIFICATION</scope>
    <source>
        <tissue evidence="4">Gonad</tissue>
    </source>
</reference>
<keyword evidence="2" id="KW-0677">Repeat</keyword>
<gene>
    <name evidence="4" type="primary">LOC109469652</name>
</gene>
<dbReference type="PROSITE" id="PS51450">
    <property type="entry name" value="LRR"/>
    <property type="match status" value="1"/>
</dbReference>
<proteinExistence type="predicted"/>
<accession>A0A6P4Z2F2</accession>
<sequence>MVSDNNRYGPSLIRYQTQCILCRNTFTEVTNGATGKCFPGVEKLALKGLQYGRISSEKLAPLATSSLISLFLIGAGITEIDNATFKDFGELKNLNMDDNMLGHIPRNWYGVKNYHLVRLSISNNNIASLDPACFRNLEKLESLDLRGNKLREVRSQWFTGLYSLTNLLLSENKIETIPPKAFEFLCRLQFLDLSNNGLVCLHREAVLSVTKPVRVVFSRYSPAVSKVYSLSHDMAWSVVLGRCDSTEQWARFEAVGMVLRITYEPGQDRFVIDWFSTSASAHNVPSGPDPDFCNPPSERFWSGRFTTYSSFILIAENSERQVKSSFPTQCLEAWEQHDGIHLTLRRSSLKVSVMTRRQLGAPRAESLSIVATTRSSQNVDSENTNKERVECFALNHKYKHISSFNVTATKQVDDTRCFLSETTETSTIFNRFSTTHVSNDNRTQASEKQRPHLQQTYHWAHTYRMPLLSNIWVAILLFHANCSRCNS</sequence>
<protein>
    <submittedName>
        <fullName evidence="4">Uncharacterized protein LOC109469652</fullName>
    </submittedName>
</protein>
<dbReference type="Gene3D" id="3.80.10.10">
    <property type="entry name" value="Ribonuclease Inhibitor"/>
    <property type="match status" value="1"/>
</dbReference>
<keyword evidence="3" id="KW-1185">Reference proteome</keyword>
<evidence type="ECO:0000313" key="3">
    <source>
        <dbReference type="Proteomes" id="UP000515135"/>
    </source>
</evidence>
<evidence type="ECO:0000313" key="4">
    <source>
        <dbReference type="RefSeq" id="XP_019623746.1"/>
    </source>
</evidence>
<dbReference type="SMART" id="SM00369">
    <property type="entry name" value="LRR_TYP"/>
    <property type="match status" value="5"/>
</dbReference>
<name>A0A6P4Z2F2_BRABE</name>
<dbReference type="GeneID" id="109469652"/>
<evidence type="ECO:0000256" key="2">
    <source>
        <dbReference type="ARBA" id="ARBA00022737"/>
    </source>
</evidence>
<dbReference type="KEGG" id="bbel:109469652"/>
<dbReference type="Pfam" id="PF13855">
    <property type="entry name" value="LRR_8"/>
    <property type="match status" value="1"/>
</dbReference>
<dbReference type="OrthoDB" id="2015831at2759"/>
<dbReference type="AlphaFoldDB" id="A0A6P4Z2F2"/>
<dbReference type="SUPFAM" id="SSF52058">
    <property type="entry name" value="L domain-like"/>
    <property type="match status" value="1"/>
</dbReference>
<dbReference type="InterPro" id="IPR001611">
    <property type="entry name" value="Leu-rich_rpt"/>
</dbReference>
<dbReference type="InterPro" id="IPR003591">
    <property type="entry name" value="Leu-rich_rpt_typical-subtyp"/>
</dbReference>
<evidence type="ECO:0000256" key="1">
    <source>
        <dbReference type="ARBA" id="ARBA00022614"/>
    </source>
</evidence>
<dbReference type="Pfam" id="PF00560">
    <property type="entry name" value="LRR_1"/>
    <property type="match status" value="1"/>
</dbReference>
<keyword evidence="1" id="KW-0433">Leucine-rich repeat</keyword>
<dbReference type="PANTHER" id="PTHR45712">
    <property type="entry name" value="AGAP008170-PA"/>
    <property type="match status" value="1"/>
</dbReference>
<dbReference type="InterPro" id="IPR032675">
    <property type="entry name" value="LRR_dom_sf"/>
</dbReference>